<accession>A0A4Q7J398</accession>
<evidence type="ECO:0000313" key="1">
    <source>
        <dbReference type="EMBL" id="RZQ61439.1"/>
    </source>
</evidence>
<sequence>MTMPVAHRAGSLDDGAVIPAWRADRLRDDDEIVRWRPVLRVSQAATWAGRDVDDRWVVGKPGAHVLRAESAQGVIALLPLLDRPVTEVAAELGTGVSSLPCHDLGLERVLGAALHRDSSGHWTTRAIAWIDAGFPFAGCRDALIQAASDRRVPQRARQTAARILTRNPRSST</sequence>
<reference evidence="1 2" key="1">
    <citation type="submission" date="2019-02" db="EMBL/GenBank/DDBJ databases">
        <title>Draft genome sequence of Amycolatopsis sp. 8-3EHSu isolated from roots of Suaeda maritima.</title>
        <authorList>
            <person name="Duangmal K."/>
            <person name="Chantavorakit T."/>
        </authorList>
    </citation>
    <scope>NUCLEOTIDE SEQUENCE [LARGE SCALE GENOMIC DNA]</scope>
    <source>
        <strain evidence="1 2">8-3EHSu</strain>
    </source>
</reference>
<dbReference type="AlphaFoldDB" id="A0A4Q7J398"/>
<dbReference type="Proteomes" id="UP000292003">
    <property type="component" value="Unassembled WGS sequence"/>
</dbReference>
<dbReference type="EMBL" id="SFCC01000012">
    <property type="protein sequence ID" value="RZQ61439.1"/>
    <property type="molecule type" value="Genomic_DNA"/>
</dbReference>
<dbReference type="OrthoDB" id="3698574at2"/>
<organism evidence="1 2">
    <name type="scientific">Amycolatopsis suaedae</name>
    <dbReference type="NCBI Taxonomy" id="2510978"/>
    <lineage>
        <taxon>Bacteria</taxon>
        <taxon>Bacillati</taxon>
        <taxon>Actinomycetota</taxon>
        <taxon>Actinomycetes</taxon>
        <taxon>Pseudonocardiales</taxon>
        <taxon>Pseudonocardiaceae</taxon>
        <taxon>Amycolatopsis</taxon>
    </lineage>
</organism>
<evidence type="ECO:0000313" key="2">
    <source>
        <dbReference type="Proteomes" id="UP000292003"/>
    </source>
</evidence>
<name>A0A4Q7J398_9PSEU</name>
<proteinExistence type="predicted"/>
<gene>
    <name evidence="1" type="ORF">EWH70_23975</name>
</gene>
<comment type="caution">
    <text evidence="1">The sequence shown here is derived from an EMBL/GenBank/DDBJ whole genome shotgun (WGS) entry which is preliminary data.</text>
</comment>
<dbReference type="RefSeq" id="WP_130477742.1">
    <property type="nucleotide sequence ID" value="NZ_SFCC01000012.1"/>
</dbReference>
<keyword evidence="2" id="KW-1185">Reference proteome</keyword>
<protein>
    <submittedName>
        <fullName evidence="1">Uncharacterized protein</fullName>
    </submittedName>
</protein>